<dbReference type="eggNOG" id="COG2968">
    <property type="taxonomic scope" value="Bacteria"/>
</dbReference>
<dbReference type="AlphaFoldDB" id="B4W3Y0"/>
<proteinExistence type="predicted"/>
<dbReference type="Gene3D" id="3.30.110.170">
    <property type="entry name" value="Protein of unknown function (DUF541), domain 1"/>
    <property type="match status" value="1"/>
</dbReference>
<accession>B4W3Y0</accession>
<name>B4W3Y0_9CYAN</name>
<reference evidence="1 2" key="1">
    <citation type="submission" date="2008-07" db="EMBL/GenBank/DDBJ databases">
        <authorList>
            <person name="Tandeau de Marsac N."/>
            <person name="Ferriera S."/>
            <person name="Johnson J."/>
            <person name="Kravitz S."/>
            <person name="Beeson K."/>
            <person name="Sutton G."/>
            <person name="Rogers Y.-H."/>
            <person name="Friedman R."/>
            <person name="Frazier M."/>
            <person name="Venter J.C."/>
        </authorList>
    </citation>
    <scope>NUCLEOTIDE SEQUENCE [LARGE SCALE GENOMIC DNA]</scope>
    <source>
        <strain evidence="1 2">PCC 7420</strain>
    </source>
</reference>
<sequence>MKKRVMSSLVVAVITTSFIPNPGNTETISNDSTPDARQISQLFYPPPSEEPTFRVIGKGRASQPADKASLLFKFARNYPSPPEGVLSQFEPSEEAITLEMLQPILDALQAIGVSDQAIDLEILEPSGSFLPFPFPSTATEGGAQLVVTVDNPNRDRLEEIVNTATDAASPIEEILISTVNVEYAVNNCQALVQAAYQSAVEDAQNRANSLAAAMGTQLRLVPSVAEPFYEVFLPGCDSEGNLPFGNTTSSVYDPDNPVEVTVNKDIFVTYTGR</sequence>
<dbReference type="Pfam" id="PF04402">
    <property type="entry name" value="SIMPL"/>
    <property type="match status" value="1"/>
</dbReference>
<dbReference type="Proteomes" id="UP000003835">
    <property type="component" value="Unassembled WGS sequence"/>
</dbReference>
<evidence type="ECO:0000313" key="1">
    <source>
        <dbReference type="EMBL" id="EDX71150.1"/>
    </source>
</evidence>
<protein>
    <recommendedName>
        <fullName evidence="3">DUF541 domain-containing protein</fullName>
    </recommendedName>
</protein>
<dbReference type="InterPro" id="IPR007497">
    <property type="entry name" value="SIMPL/DUF541"/>
</dbReference>
<dbReference type="EMBL" id="DS989876">
    <property type="protein sequence ID" value="EDX71150.1"/>
    <property type="molecule type" value="Genomic_DNA"/>
</dbReference>
<dbReference type="STRING" id="118168.MC7420_4337"/>
<dbReference type="HOGENOM" id="CLU_952577_0_0_3"/>
<evidence type="ECO:0000313" key="2">
    <source>
        <dbReference type="Proteomes" id="UP000003835"/>
    </source>
</evidence>
<organism evidence="1 2">
    <name type="scientific">Coleofasciculus chthonoplastes PCC 7420</name>
    <dbReference type="NCBI Taxonomy" id="118168"/>
    <lineage>
        <taxon>Bacteria</taxon>
        <taxon>Bacillati</taxon>
        <taxon>Cyanobacteriota</taxon>
        <taxon>Cyanophyceae</taxon>
        <taxon>Coleofasciculales</taxon>
        <taxon>Coleofasciculaceae</taxon>
        <taxon>Coleofasciculus</taxon>
    </lineage>
</organism>
<evidence type="ECO:0008006" key="3">
    <source>
        <dbReference type="Google" id="ProtNLM"/>
    </source>
</evidence>
<dbReference type="OrthoDB" id="480150at2"/>
<keyword evidence="2" id="KW-1185">Reference proteome</keyword>
<gene>
    <name evidence="1" type="ORF">MC7420_4337</name>
</gene>